<dbReference type="Proteomes" id="UP000236161">
    <property type="component" value="Unassembled WGS sequence"/>
</dbReference>
<organism evidence="2 3">
    <name type="scientific">Apostasia shenzhenica</name>
    <dbReference type="NCBI Taxonomy" id="1088818"/>
    <lineage>
        <taxon>Eukaryota</taxon>
        <taxon>Viridiplantae</taxon>
        <taxon>Streptophyta</taxon>
        <taxon>Embryophyta</taxon>
        <taxon>Tracheophyta</taxon>
        <taxon>Spermatophyta</taxon>
        <taxon>Magnoliopsida</taxon>
        <taxon>Liliopsida</taxon>
        <taxon>Asparagales</taxon>
        <taxon>Orchidaceae</taxon>
        <taxon>Apostasioideae</taxon>
        <taxon>Apostasia</taxon>
    </lineage>
</organism>
<reference evidence="2 3" key="1">
    <citation type="journal article" date="2017" name="Nature">
        <title>The Apostasia genome and the evolution of orchids.</title>
        <authorList>
            <person name="Zhang G.Q."/>
            <person name="Liu K.W."/>
            <person name="Li Z."/>
            <person name="Lohaus R."/>
            <person name="Hsiao Y.Y."/>
            <person name="Niu S.C."/>
            <person name="Wang J.Y."/>
            <person name="Lin Y.C."/>
            <person name="Xu Q."/>
            <person name="Chen L.J."/>
            <person name="Yoshida K."/>
            <person name="Fujiwara S."/>
            <person name="Wang Z.W."/>
            <person name="Zhang Y.Q."/>
            <person name="Mitsuda N."/>
            <person name="Wang M."/>
            <person name="Liu G.H."/>
            <person name="Pecoraro L."/>
            <person name="Huang H.X."/>
            <person name="Xiao X.J."/>
            <person name="Lin M."/>
            <person name="Wu X.Y."/>
            <person name="Wu W.L."/>
            <person name="Chen Y.Y."/>
            <person name="Chang S.B."/>
            <person name="Sakamoto S."/>
            <person name="Ohme-Takagi M."/>
            <person name="Yagi M."/>
            <person name="Zeng S.J."/>
            <person name="Shen C.Y."/>
            <person name="Yeh C.M."/>
            <person name="Luo Y.B."/>
            <person name="Tsai W.C."/>
            <person name="Van de Peer Y."/>
            <person name="Liu Z.J."/>
        </authorList>
    </citation>
    <scope>NUCLEOTIDE SEQUENCE [LARGE SCALE GENOMIC DNA]</scope>
    <source>
        <strain evidence="3">cv. Shenzhen</strain>
        <tissue evidence="2">Stem</tissue>
    </source>
</reference>
<feature type="region of interest" description="Disordered" evidence="1">
    <location>
        <begin position="94"/>
        <end position="138"/>
    </location>
</feature>
<protein>
    <submittedName>
        <fullName evidence="2">Uncharacterized protein</fullName>
    </submittedName>
</protein>
<evidence type="ECO:0000313" key="3">
    <source>
        <dbReference type="Proteomes" id="UP000236161"/>
    </source>
</evidence>
<evidence type="ECO:0000256" key="1">
    <source>
        <dbReference type="SAM" id="MobiDB-lite"/>
    </source>
</evidence>
<dbReference type="AlphaFoldDB" id="A0A2I0A1H3"/>
<evidence type="ECO:0000313" key="2">
    <source>
        <dbReference type="EMBL" id="PKA49392.1"/>
    </source>
</evidence>
<name>A0A2I0A1H3_9ASPA</name>
<keyword evidence="3" id="KW-1185">Reference proteome</keyword>
<feature type="region of interest" description="Disordered" evidence="1">
    <location>
        <begin position="1"/>
        <end position="25"/>
    </location>
</feature>
<accession>A0A2I0A1H3</accession>
<proteinExistence type="predicted"/>
<sequence length="138" mass="14981">MGHFCPSVQRKDQVRAEEPEHRERGGLFQLRTGGKQVGEKQVVVVDKVEGGFGEPPGNEQGIMVVWKNWKIGWRVAQLAVLVQGLRPPLESVGAEPGLPLAPELSLESAQPVEVEQGPPVPAGKVKGEEVQHRLAESV</sequence>
<gene>
    <name evidence="2" type="ORF">AXF42_Ash016581</name>
</gene>
<dbReference type="EMBL" id="KZ452038">
    <property type="protein sequence ID" value="PKA49392.1"/>
    <property type="molecule type" value="Genomic_DNA"/>
</dbReference>
<feature type="compositionally biased region" description="Basic and acidic residues" evidence="1">
    <location>
        <begin position="125"/>
        <end position="138"/>
    </location>
</feature>
<feature type="compositionally biased region" description="Basic and acidic residues" evidence="1">
    <location>
        <begin position="9"/>
        <end position="25"/>
    </location>
</feature>